<dbReference type="InterPro" id="IPR016187">
    <property type="entry name" value="CTDL_fold"/>
</dbReference>
<evidence type="ECO:0000313" key="8">
    <source>
        <dbReference type="Proteomes" id="UP000217257"/>
    </source>
</evidence>
<dbReference type="RefSeq" id="WP_332468357.1">
    <property type="nucleotide sequence ID" value="NZ_CP022098.1"/>
</dbReference>
<evidence type="ECO:0000256" key="1">
    <source>
        <dbReference type="ARBA" id="ARBA00022679"/>
    </source>
</evidence>
<dbReference type="InterPro" id="IPR011009">
    <property type="entry name" value="Kinase-like_dom_sf"/>
</dbReference>
<dbReference type="PANTHER" id="PTHR43289:SF6">
    <property type="entry name" value="SERINE_THREONINE-PROTEIN KINASE NEKL-3"/>
    <property type="match status" value="1"/>
</dbReference>
<accession>A0A250J123</accession>
<dbReference type="Pfam" id="PF03781">
    <property type="entry name" value="FGE-sulfatase"/>
    <property type="match status" value="1"/>
</dbReference>
<dbReference type="CDD" id="cd14014">
    <property type="entry name" value="STKc_PknB_like"/>
    <property type="match status" value="1"/>
</dbReference>
<gene>
    <name evidence="7" type="ORF">CYFUS_002532</name>
</gene>
<dbReference type="InterPro" id="IPR042095">
    <property type="entry name" value="SUMF_sf"/>
</dbReference>
<evidence type="ECO:0000259" key="6">
    <source>
        <dbReference type="PROSITE" id="PS50011"/>
    </source>
</evidence>
<evidence type="ECO:0000256" key="5">
    <source>
        <dbReference type="PROSITE-ProRule" id="PRU10141"/>
    </source>
</evidence>
<dbReference type="EMBL" id="CP022098">
    <property type="protein sequence ID" value="ATB37111.1"/>
    <property type="molecule type" value="Genomic_DNA"/>
</dbReference>
<evidence type="ECO:0000256" key="2">
    <source>
        <dbReference type="ARBA" id="ARBA00022741"/>
    </source>
</evidence>
<dbReference type="PROSITE" id="PS50011">
    <property type="entry name" value="PROTEIN_KINASE_DOM"/>
    <property type="match status" value="1"/>
</dbReference>
<dbReference type="KEGG" id="cfus:CYFUS_002532"/>
<dbReference type="GO" id="GO:0004674">
    <property type="term" value="F:protein serine/threonine kinase activity"/>
    <property type="evidence" value="ECO:0007669"/>
    <property type="project" value="TreeGrafter"/>
</dbReference>
<dbReference type="InterPro" id="IPR005532">
    <property type="entry name" value="SUMF_dom"/>
</dbReference>
<dbReference type="Gene3D" id="3.30.200.20">
    <property type="entry name" value="Phosphorylase Kinase, domain 1"/>
    <property type="match status" value="1"/>
</dbReference>
<protein>
    <submittedName>
        <fullName evidence="7">Protein kinase</fullName>
    </submittedName>
</protein>
<dbReference type="GO" id="GO:0005524">
    <property type="term" value="F:ATP binding"/>
    <property type="evidence" value="ECO:0007669"/>
    <property type="project" value="UniProtKB-UniRule"/>
</dbReference>
<organism evidence="7 8">
    <name type="scientific">Cystobacter fuscus</name>
    <dbReference type="NCBI Taxonomy" id="43"/>
    <lineage>
        <taxon>Bacteria</taxon>
        <taxon>Pseudomonadati</taxon>
        <taxon>Myxococcota</taxon>
        <taxon>Myxococcia</taxon>
        <taxon>Myxococcales</taxon>
        <taxon>Cystobacterineae</taxon>
        <taxon>Archangiaceae</taxon>
        <taxon>Cystobacter</taxon>
    </lineage>
</organism>
<dbReference type="SUPFAM" id="SSF56112">
    <property type="entry name" value="Protein kinase-like (PK-like)"/>
    <property type="match status" value="1"/>
</dbReference>
<reference evidence="7 8" key="1">
    <citation type="submission" date="2017-06" db="EMBL/GenBank/DDBJ databases">
        <title>Sequencing and comparative analysis of myxobacterial genomes.</title>
        <authorList>
            <person name="Rupp O."/>
            <person name="Goesmann A."/>
            <person name="Sogaard-Andersen L."/>
        </authorList>
    </citation>
    <scope>NUCLEOTIDE SEQUENCE [LARGE SCALE GENOMIC DNA]</scope>
    <source>
        <strain evidence="7 8">DSM 52655</strain>
    </source>
</reference>
<evidence type="ECO:0000256" key="4">
    <source>
        <dbReference type="ARBA" id="ARBA00022840"/>
    </source>
</evidence>
<evidence type="ECO:0000313" key="7">
    <source>
        <dbReference type="EMBL" id="ATB37111.1"/>
    </source>
</evidence>
<keyword evidence="4 5" id="KW-0067">ATP-binding</keyword>
<keyword evidence="2 5" id="KW-0547">Nucleotide-binding</keyword>
<dbReference type="PANTHER" id="PTHR43289">
    <property type="entry name" value="MITOGEN-ACTIVATED PROTEIN KINASE KINASE KINASE 20-RELATED"/>
    <property type="match status" value="1"/>
</dbReference>
<dbReference type="Pfam" id="PF00069">
    <property type="entry name" value="Pkinase"/>
    <property type="match status" value="1"/>
</dbReference>
<dbReference type="Pfam" id="PF20703">
    <property type="entry name" value="nSTAND1"/>
    <property type="match status" value="1"/>
</dbReference>
<evidence type="ECO:0000256" key="3">
    <source>
        <dbReference type="ARBA" id="ARBA00022777"/>
    </source>
</evidence>
<dbReference type="InterPro" id="IPR000719">
    <property type="entry name" value="Prot_kinase_dom"/>
</dbReference>
<dbReference type="SUPFAM" id="SSF56436">
    <property type="entry name" value="C-type lectin-like"/>
    <property type="match status" value="1"/>
</dbReference>
<dbReference type="Gene3D" id="3.90.1580.10">
    <property type="entry name" value="paralog of FGE (formylglycine-generating enzyme)"/>
    <property type="match status" value="1"/>
</dbReference>
<dbReference type="InterPro" id="IPR027417">
    <property type="entry name" value="P-loop_NTPase"/>
</dbReference>
<feature type="domain" description="Protein kinase" evidence="6">
    <location>
        <begin position="93"/>
        <end position="342"/>
    </location>
</feature>
<dbReference type="PROSITE" id="PS00107">
    <property type="entry name" value="PROTEIN_KINASE_ATP"/>
    <property type="match status" value="1"/>
</dbReference>
<dbReference type="InterPro" id="IPR017441">
    <property type="entry name" value="Protein_kinase_ATP_BS"/>
</dbReference>
<dbReference type="SMART" id="SM00220">
    <property type="entry name" value="S_TKc"/>
    <property type="match status" value="1"/>
</dbReference>
<keyword evidence="3 7" id="KW-0418">Kinase</keyword>
<sequence>MADLAPSNSMRQPISHCLTDELLVELLEDRLPDEELARIHRHAAGCDDCRALLATFTPGIQRAGEEATDDCEPAGTSREPGLVWTPPDAFDAFRLEGELGRGGMGVVYLAHDTSLDRRVAVKFMASSQPAPRLRERFATEARALARLQHPHIVNVFSVGEVSGHPYIVSEYVVGESLAALPLPVPWRRVLALGIGLARGLAAAHRQGVLHRDLKPSNALVTREGVVKLLDFGLAERFEVGAAEVSTSRPIGGTLPYMAPELLAGAPASPRSDLYALGLILHELCTGEVPRRESLQPPEVLARAGLVPGIDPDFAAIITRCLAANPLERFASAEALLEALERLERLAPEPLAAGNPYRGLAPFEAEHRSLFFGRDADIRAVLERLRSRALVLVAGDSGTGKSSLCRAGVLPRVAAGALDEGREWITLTLWPGHRPLEALAAALAPLLGRKEAELVTALADRSAWLGQALREAHSSGRGLLLFIDQLEELLTLSEPVQAAHFARLLGEFALPSVGVHVLLAVRGDFLTRLCALPGLGDEAERALYILRPLSPEGVREAIVGPARSRGVAFESGELLQMLVASTVHGVGSLPLLQFALAELWERCNPEQGGRIMREALEEMGGVAGALSRHADGVLARLSPTEHAAARRLLLQLVTEEGTRIERGEDELAEASDGASRAALRALVEGRLLHTRTVSGQPRWEIAHESLIESWGTLRDWLDDDIGHRVVRKRVEAASAEWERLMRARDALWGQRQLDEARLLEPSTLGSREHAFLLASQRAVTRKRWGRWLAVLGLVLAVCASYGGLRLHAYLEDTRFVATEHGLAREALAAGRDLAQRARVRREEALALFDGRAPPSVGLQTLSGPDGPRRAAERQWTQALALRDQADAAYTRASRNLERALDRDRHHVGTRRLISELTYERALLAERFHQSREHDEWVRRLEQEVDTARVDTEWLQRLKAPAELEIISTPPGARVELERYTQEEGTFRREPVAEASSLGPTPIARLRLPEGSYVLHVTQPGRVPVDLPLRLSHGARETVRLTLPTAVPDGYVYIPPGCFLLGSAEPEAVRRFSFSAPIHRFCLNAGYLIGQREVTFGDWLTYLDDLPPDAPARRILEQPRFGDGGAVTLRRHPGADWSFTFYRSREEFSTAKVGEAFVYAGRTRRNTADWRRFPLFGVSAQDLEGYFYWLDRTKRLPGARLCGQHEWEYAARGADGRRYPHGEELRPDDANIDATYDREPTAFGPDMVGSHPASVSPFGLHDMAGNAYELTRSVTPEFGRVVLRGGSWYYDAFAAAIADLSPGDPTARDVRIGVRVCASFSPR</sequence>
<name>A0A250J123_9BACT</name>
<dbReference type="PROSITE" id="PS00675">
    <property type="entry name" value="SIGMA54_INTERACT_1"/>
    <property type="match status" value="1"/>
</dbReference>
<dbReference type="SUPFAM" id="SSF52540">
    <property type="entry name" value="P-loop containing nucleoside triphosphate hydrolases"/>
    <property type="match status" value="1"/>
</dbReference>
<dbReference type="InterPro" id="IPR049052">
    <property type="entry name" value="nSTAND1"/>
</dbReference>
<keyword evidence="1" id="KW-0808">Transferase</keyword>
<dbReference type="InterPro" id="IPR025662">
    <property type="entry name" value="Sigma_54_int_dom_ATP-bd_1"/>
</dbReference>
<dbReference type="Proteomes" id="UP000217257">
    <property type="component" value="Chromosome"/>
</dbReference>
<feature type="binding site" evidence="5">
    <location>
        <position position="122"/>
    </location>
    <ligand>
        <name>ATP</name>
        <dbReference type="ChEBI" id="CHEBI:30616"/>
    </ligand>
</feature>
<proteinExistence type="predicted"/>
<dbReference type="Gene3D" id="1.10.510.10">
    <property type="entry name" value="Transferase(Phosphotransferase) domain 1"/>
    <property type="match status" value="1"/>
</dbReference>